<dbReference type="InterPro" id="IPR000835">
    <property type="entry name" value="HTH_MarR-typ"/>
</dbReference>
<dbReference type="Pfam" id="PF12802">
    <property type="entry name" value="MarR_2"/>
    <property type="match status" value="1"/>
</dbReference>
<protein>
    <submittedName>
        <fullName evidence="2">Winged helix-turn-helix transcriptional regulator</fullName>
    </submittedName>
</protein>
<evidence type="ECO:0000313" key="3">
    <source>
        <dbReference type="Proteomes" id="UP000308530"/>
    </source>
</evidence>
<dbReference type="InterPro" id="IPR039422">
    <property type="entry name" value="MarR/SlyA-like"/>
</dbReference>
<geneLocation type="plasmid" evidence="2 3">
    <name>pPRADMK78_01</name>
</geneLocation>
<dbReference type="EMBL" id="CP058351">
    <property type="protein sequence ID" value="QLF71668.1"/>
    <property type="molecule type" value="Genomic_DNA"/>
</dbReference>
<evidence type="ECO:0000259" key="1">
    <source>
        <dbReference type="PROSITE" id="PS50995"/>
    </source>
</evidence>
<evidence type="ECO:0000313" key="2">
    <source>
        <dbReference type="EMBL" id="QLF71668.1"/>
    </source>
</evidence>
<dbReference type="Gene3D" id="1.10.10.10">
    <property type="entry name" value="Winged helix-like DNA-binding domain superfamily/Winged helix DNA-binding domain"/>
    <property type="match status" value="1"/>
</dbReference>
<dbReference type="InterPro" id="IPR036388">
    <property type="entry name" value="WH-like_DNA-bd_sf"/>
</dbReference>
<proteinExistence type="predicted"/>
<dbReference type="PRINTS" id="PR00598">
    <property type="entry name" value="HTHMARR"/>
</dbReference>
<name>A0ABX6QT73_9HYPH</name>
<dbReference type="PANTHER" id="PTHR33164:SF95">
    <property type="entry name" value="TRANSCRIPTIONAL REGULATOR"/>
    <property type="match status" value="1"/>
</dbReference>
<dbReference type="InterPro" id="IPR036390">
    <property type="entry name" value="WH_DNA-bd_sf"/>
</dbReference>
<reference evidence="2 3" key="1">
    <citation type="submission" date="2020-06" db="EMBL/GenBank/DDBJ databases">
        <title>Genome sequence of Rhizobium sp strain ADMK78.</title>
        <authorList>
            <person name="Rahi P."/>
        </authorList>
    </citation>
    <scope>NUCLEOTIDE SEQUENCE [LARGE SCALE GENOMIC DNA]</scope>
    <source>
        <strain evidence="2 3">ADMK78</strain>
        <plasmid evidence="2 3">pPRADMK78_01</plasmid>
    </source>
</reference>
<feature type="domain" description="HTH marR-type" evidence="1">
    <location>
        <begin position="29"/>
        <end position="161"/>
    </location>
</feature>
<dbReference type="PROSITE" id="PS50995">
    <property type="entry name" value="HTH_MARR_2"/>
    <property type="match status" value="1"/>
</dbReference>
<organism evidence="2 3">
    <name type="scientific">Peteryoungia desertarenae</name>
    <dbReference type="NCBI Taxonomy" id="1813451"/>
    <lineage>
        <taxon>Bacteria</taxon>
        <taxon>Pseudomonadati</taxon>
        <taxon>Pseudomonadota</taxon>
        <taxon>Alphaproteobacteria</taxon>
        <taxon>Hyphomicrobiales</taxon>
        <taxon>Rhizobiaceae</taxon>
        <taxon>Peteryoungia</taxon>
    </lineage>
</organism>
<dbReference type="PANTHER" id="PTHR33164">
    <property type="entry name" value="TRANSCRIPTIONAL REGULATOR, MARR FAMILY"/>
    <property type="match status" value="1"/>
</dbReference>
<sequence>MVAKRIQEGSYGPDDVVMPGDPIETGRLEGVLGFHLRMASVAFYQDFSAAMSEIGLTQKQFAVMELIAQNPGSSQIDLAAELSMDRATMMALINRLQDRNFVERRPSPFDGRRQQLLLTDHGHAVLAASREIIAAHETRFTELFTDRELETFISFLKRIYNSSAIKRNSLGSS</sequence>
<dbReference type="SMART" id="SM00347">
    <property type="entry name" value="HTH_MARR"/>
    <property type="match status" value="1"/>
</dbReference>
<dbReference type="RefSeq" id="WP_138289319.1">
    <property type="nucleotide sequence ID" value="NZ_CP058351.1"/>
</dbReference>
<dbReference type="SUPFAM" id="SSF46785">
    <property type="entry name" value="Winged helix' DNA-binding domain"/>
    <property type="match status" value="1"/>
</dbReference>
<keyword evidence="2" id="KW-0614">Plasmid</keyword>
<dbReference type="Proteomes" id="UP000308530">
    <property type="component" value="Plasmid pPRADMK78_01"/>
</dbReference>
<keyword evidence="3" id="KW-1185">Reference proteome</keyword>
<accession>A0ABX6QT73</accession>
<gene>
    <name evidence="2" type="ORF">FE840_018655</name>
</gene>